<feature type="compositionally biased region" description="Polar residues" evidence="1">
    <location>
        <begin position="547"/>
        <end position="556"/>
    </location>
</feature>
<dbReference type="Pfam" id="PF15256">
    <property type="entry name" value="SPATIAL"/>
    <property type="match status" value="1"/>
</dbReference>
<protein>
    <recommendedName>
        <fullName evidence="3">Protein TBATA</fullName>
    </recommendedName>
</protein>
<feature type="region of interest" description="Disordered" evidence="1">
    <location>
        <begin position="511"/>
        <end position="573"/>
    </location>
</feature>
<dbReference type="PANTHER" id="PTHR33772:SF3">
    <property type="entry name" value="PROTEIN TBATA"/>
    <property type="match status" value="1"/>
</dbReference>
<reference evidence="2" key="2">
    <citation type="submission" date="2025-08" db="UniProtKB">
        <authorList>
            <consortium name="Ensembl"/>
        </authorList>
    </citation>
    <scope>IDENTIFICATION</scope>
</reference>
<feature type="region of interest" description="Disordered" evidence="1">
    <location>
        <begin position="315"/>
        <end position="366"/>
    </location>
</feature>
<organism evidence="2">
    <name type="scientific">Capra hircus</name>
    <name type="common">Goat</name>
    <dbReference type="NCBI Taxonomy" id="9925"/>
    <lineage>
        <taxon>Eukaryota</taxon>
        <taxon>Metazoa</taxon>
        <taxon>Chordata</taxon>
        <taxon>Craniata</taxon>
        <taxon>Vertebrata</taxon>
        <taxon>Euteleostomi</taxon>
        <taxon>Mammalia</taxon>
        <taxon>Eutheria</taxon>
        <taxon>Laurasiatheria</taxon>
        <taxon>Artiodactyla</taxon>
        <taxon>Ruminantia</taxon>
        <taxon>Pecora</taxon>
        <taxon>Bovidae</taxon>
        <taxon>Caprinae</taxon>
        <taxon>Capra</taxon>
    </lineage>
</organism>
<name>A0A8C2RAI9_CAPHI</name>
<dbReference type="InterPro" id="IPR037394">
    <property type="entry name" value="TBATA-like"/>
</dbReference>
<evidence type="ECO:0000256" key="1">
    <source>
        <dbReference type="SAM" id="MobiDB-lite"/>
    </source>
</evidence>
<evidence type="ECO:0000313" key="2">
    <source>
        <dbReference type="Ensembl" id="ENSCHIP00010025960.1"/>
    </source>
</evidence>
<proteinExistence type="predicted"/>
<feature type="region of interest" description="Disordered" evidence="1">
    <location>
        <begin position="1"/>
        <end position="46"/>
    </location>
</feature>
<dbReference type="Ensembl" id="ENSCHIT00010036640.1">
    <property type="protein sequence ID" value="ENSCHIP00010025960.1"/>
    <property type="gene ID" value="ENSCHIG00010019320.1"/>
</dbReference>
<sequence length="573" mass="62917">MATEVRAQLAERSLPSPKAEPKQEKKSSCRPRSHGNSGPQKEPMIPGIMDFKLIREAVRTSKPQTPSAYRFGRLSHHSFFSRHHPQPQHVTHIQDLTGKPVCVVRDELSLATSPQATLLSRYLIRMPTISVPVGDPQSNRDPRLYSEAWKKELKDLASRVAIFTKESELKSKEKEEPQREQGAKYSAETGRLIPASTRAMIRRHSHQGRNQPASRDGGDQTFVLQDQELLGGLTLPGSRFSGPVGRGHRAGLQELHHPLQAVALHGCRRRQQPGLGSPRSPPQTGLDLLPLTLYWRTQWGKGPEVAKMWEVEWAEKDPGSEDSPALGGKGLPTKQCTEPAGSNPQAVHRDQPTSLLTSPDSELGRFREGRPARSLIFPHQGPRHSELDTGTAFANSADRLLECYPVLATLRAHQGERHGTRAPADRGGSAPSPAPGVHPSRKTPEPAPGSSRLTSREAPATLQPIPEEDEDTTSIKKRKTRWIHYMQTKPAAPRLRMRLVSIRCSSSLRQHWGKGQERSATPHGPLPACCPGDALPPLAEMGATEEGNLTHSALSRESSDINGGAGPDDFEVL</sequence>
<dbReference type="AlphaFoldDB" id="A0A8C2RAI9"/>
<accession>A0A8C2RAI9</accession>
<feature type="region of interest" description="Disordered" evidence="1">
    <location>
        <begin position="414"/>
        <end position="479"/>
    </location>
</feature>
<evidence type="ECO:0008006" key="3">
    <source>
        <dbReference type="Google" id="ProtNLM"/>
    </source>
</evidence>
<feature type="compositionally biased region" description="Polar residues" evidence="1">
    <location>
        <begin position="334"/>
        <end position="345"/>
    </location>
</feature>
<reference evidence="2" key="1">
    <citation type="submission" date="2019-03" db="EMBL/GenBank/DDBJ databases">
        <title>Genome sequencing and reference-guided assembly of Black Bengal Goat (Capra hircus).</title>
        <authorList>
            <person name="Siddiki A.Z."/>
            <person name="Baten A."/>
            <person name="Billah M."/>
            <person name="Alam M.A.U."/>
            <person name="Shawrob K.S.M."/>
            <person name="Saha S."/>
            <person name="Chowdhury M."/>
            <person name="Rahman A.H."/>
            <person name="Stear M."/>
            <person name="Miah G."/>
            <person name="Das G.B."/>
            <person name="Hossain M.M."/>
            <person name="Kumkum M."/>
            <person name="Islam M.S."/>
            <person name="Mollah A.M."/>
            <person name="Ahsan A."/>
            <person name="Tusar F."/>
            <person name="Khan M.K.I."/>
        </authorList>
    </citation>
    <scope>NUCLEOTIDE SEQUENCE [LARGE SCALE GENOMIC DNA]</scope>
</reference>
<dbReference type="PANTHER" id="PTHR33772">
    <property type="entry name" value="THYMUS, BRAIN AND TESTES-ASSOCIATED"/>
    <property type="match status" value="1"/>
</dbReference>